<dbReference type="AlphaFoldDB" id="A0A0A8XQF7"/>
<evidence type="ECO:0000313" key="1">
    <source>
        <dbReference type="EMBL" id="JAD16079.1"/>
    </source>
</evidence>
<dbReference type="EMBL" id="GBRH01281816">
    <property type="protein sequence ID" value="JAD16079.1"/>
    <property type="molecule type" value="Transcribed_RNA"/>
</dbReference>
<protein>
    <submittedName>
        <fullName evidence="1">Uncharacterized protein</fullName>
    </submittedName>
</protein>
<organism evidence="1">
    <name type="scientific">Arundo donax</name>
    <name type="common">Giant reed</name>
    <name type="synonym">Donax arundinaceus</name>
    <dbReference type="NCBI Taxonomy" id="35708"/>
    <lineage>
        <taxon>Eukaryota</taxon>
        <taxon>Viridiplantae</taxon>
        <taxon>Streptophyta</taxon>
        <taxon>Embryophyta</taxon>
        <taxon>Tracheophyta</taxon>
        <taxon>Spermatophyta</taxon>
        <taxon>Magnoliopsida</taxon>
        <taxon>Liliopsida</taxon>
        <taxon>Poales</taxon>
        <taxon>Poaceae</taxon>
        <taxon>PACMAD clade</taxon>
        <taxon>Arundinoideae</taxon>
        <taxon>Arundineae</taxon>
        <taxon>Arundo</taxon>
    </lineage>
</organism>
<sequence length="68" mass="7296">MALVHDLMVPSAAHARRVGSMWLGASGRARTALSPPPTWSAALTSSTMSLSSWSRMTIPASSFLFFPF</sequence>
<accession>A0A0A8XQF7</accession>
<name>A0A0A8XQF7_ARUDO</name>
<reference evidence="1" key="1">
    <citation type="submission" date="2014-09" db="EMBL/GenBank/DDBJ databases">
        <authorList>
            <person name="Magalhaes I.L.F."/>
            <person name="Oliveira U."/>
            <person name="Santos F.R."/>
            <person name="Vidigal T.H.D.A."/>
            <person name="Brescovit A.D."/>
            <person name="Santos A.J."/>
        </authorList>
    </citation>
    <scope>NUCLEOTIDE SEQUENCE</scope>
    <source>
        <tissue evidence="1">Shoot tissue taken approximately 20 cm above the soil surface</tissue>
    </source>
</reference>
<reference evidence="1" key="2">
    <citation type="journal article" date="2015" name="Data Brief">
        <title>Shoot transcriptome of the giant reed, Arundo donax.</title>
        <authorList>
            <person name="Barrero R.A."/>
            <person name="Guerrero F.D."/>
            <person name="Moolhuijzen P."/>
            <person name="Goolsby J.A."/>
            <person name="Tidwell J."/>
            <person name="Bellgard S.E."/>
            <person name="Bellgard M.I."/>
        </authorList>
    </citation>
    <scope>NUCLEOTIDE SEQUENCE</scope>
    <source>
        <tissue evidence="1">Shoot tissue taken approximately 20 cm above the soil surface</tissue>
    </source>
</reference>
<proteinExistence type="predicted"/>